<comment type="caution">
    <text evidence="5">The sequence shown here is derived from an EMBL/GenBank/DDBJ whole genome shotgun (WGS) entry which is preliminary data.</text>
</comment>
<dbReference type="Proteomes" id="UP000256679">
    <property type="component" value="Unassembled WGS sequence"/>
</dbReference>
<dbReference type="PANTHER" id="PTHR43537">
    <property type="entry name" value="TRANSCRIPTIONAL REGULATOR, GNTR FAMILY"/>
    <property type="match status" value="1"/>
</dbReference>
<dbReference type="InterPro" id="IPR036390">
    <property type="entry name" value="WH_DNA-bd_sf"/>
</dbReference>
<dbReference type="Pfam" id="PF07729">
    <property type="entry name" value="FCD"/>
    <property type="match status" value="1"/>
</dbReference>
<sequence>MTDNRSLSAAEVTAAIRSRILDGGFAPGQRLVEADLCEMFRSGRRQVREALAALTHEALVEQIANKGARVRVVEPEEALHLAEARFILERACLEHAAARMGETDMAELRALAVDLEDSAASGDSAGYARHSERLRRFHVERAAQPVMQELLERLQARNMRYRNRIGSQPGWLKTSLPLRLRIIEALCRRDAEGAVQALTRHHEAWKAALTRLSASS</sequence>
<proteinExistence type="predicted"/>
<dbReference type="GO" id="GO:0003677">
    <property type="term" value="F:DNA binding"/>
    <property type="evidence" value="ECO:0007669"/>
    <property type="project" value="UniProtKB-KW"/>
</dbReference>
<dbReference type="PANTHER" id="PTHR43537:SF5">
    <property type="entry name" value="UXU OPERON TRANSCRIPTIONAL REGULATOR"/>
    <property type="match status" value="1"/>
</dbReference>
<dbReference type="SMART" id="SM00345">
    <property type="entry name" value="HTH_GNTR"/>
    <property type="match status" value="1"/>
</dbReference>
<dbReference type="EMBL" id="QFCQ01000059">
    <property type="protein sequence ID" value="RDW12924.1"/>
    <property type="molecule type" value="Genomic_DNA"/>
</dbReference>
<keyword evidence="6" id="KW-1185">Reference proteome</keyword>
<evidence type="ECO:0000313" key="6">
    <source>
        <dbReference type="Proteomes" id="UP000256679"/>
    </source>
</evidence>
<dbReference type="Gene3D" id="1.20.120.530">
    <property type="entry name" value="GntR ligand-binding domain-like"/>
    <property type="match status" value="1"/>
</dbReference>
<dbReference type="AlphaFoldDB" id="A0A3D8PA37"/>
<organism evidence="5 6">
    <name type="scientific">Paracoccus thiocyanatus</name>
    <dbReference type="NCBI Taxonomy" id="34006"/>
    <lineage>
        <taxon>Bacteria</taxon>
        <taxon>Pseudomonadati</taxon>
        <taxon>Pseudomonadota</taxon>
        <taxon>Alphaproteobacteria</taxon>
        <taxon>Rhodobacterales</taxon>
        <taxon>Paracoccaceae</taxon>
        <taxon>Paracoccus</taxon>
    </lineage>
</organism>
<dbReference type="PROSITE" id="PS50949">
    <property type="entry name" value="HTH_GNTR"/>
    <property type="match status" value="1"/>
</dbReference>
<dbReference type="InterPro" id="IPR008920">
    <property type="entry name" value="TF_FadR/GntR_C"/>
</dbReference>
<accession>A0A3D8PA37</accession>
<evidence type="ECO:0000256" key="2">
    <source>
        <dbReference type="ARBA" id="ARBA00023125"/>
    </source>
</evidence>
<evidence type="ECO:0000259" key="4">
    <source>
        <dbReference type="PROSITE" id="PS50949"/>
    </source>
</evidence>
<keyword evidence="3" id="KW-0804">Transcription</keyword>
<dbReference type="SUPFAM" id="SSF46785">
    <property type="entry name" value="Winged helix' DNA-binding domain"/>
    <property type="match status" value="1"/>
</dbReference>
<reference evidence="5 6" key="1">
    <citation type="submission" date="2018-05" db="EMBL/GenBank/DDBJ databases">
        <title>Whole genome sequencing of Paracoccus thiocyanatus SST.</title>
        <authorList>
            <person name="Ghosh W."/>
            <person name="Rameez M.J."/>
            <person name="Roy C."/>
        </authorList>
    </citation>
    <scope>NUCLEOTIDE SEQUENCE [LARGE SCALE GENOMIC DNA]</scope>
    <source>
        <strain evidence="5 6">SST</strain>
    </source>
</reference>
<dbReference type="InterPro" id="IPR011711">
    <property type="entry name" value="GntR_C"/>
</dbReference>
<evidence type="ECO:0000256" key="3">
    <source>
        <dbReference type="ARBA" id="ARBA00023163"/>
    </source>
</evidence>
<keyword evidence="1" id="KW-0805">Transcription regulation</keyword>
<keyword evidence="2" id="KW-0238">DNA-binding</keyword>
<name>A0A3D8PA37_9RHOB</name>
<dbReference type="InterPro" id="IPR036388">
    <property type="entry name" value="WH-like_DNA-bd_sf"/>
</dbReference>
<dbReference type="GO" id="GO:0003700">
    <property type="term" value="F:DNA-binding transcription factor activity"/>
    <property type="evidence" value="ECO:0007669"/>
    <property type="project" value="InterPro"/>
</dbReference>
<dbReference type="Gene3D" id="1.10.10.10">
    <property type="entry name" value="Winged helix-like DNA-binding domain superfamily/Winged helix DNA-binding domain"/>
    <property type="match status" value="1"/>
</dbReference>
<dbReference type="Pfam" id="PF00392">
    <property type="entry name" value="GntR"/>
    <property type="match status" value="1"/>
</dbReference>
<protein>
    <submittedName>
        <fullName evidence="5">GntR family transcriptional regulator</fullName>
    </submittedName>
</protein>
<dbReference type="SUPFAM" id="SSF48008">
    <property type="entry name" value="GntR ligand-binding domain-like"/>
    <property type="match status" value="1"/>
</dbReference>
<gene>
    <name evidence="5" type="ORF">DIE28_11015</name>
</gene>
<feature type="domain" description="HTH gntR-type" evidence="4">
    <location>
        <begin position="6"/>
        <end position="73"/>
    </location>
</feature>
<dbReference type="RefSeq" id="WP_115756075.1">
    <property type="nucleotide sequence ID" value="NZ_QFCQ01000059.1"/>
</dbReference>
<dbReference type="InterPro" id="IPR000524">
    <property type="entry name" value="Tscrpt_reg_HTH_GntR"/>
</dbReference>
<dbReference type="SMART" id="SM00895">
    <property type="entry name" value="FCD"/>
    <property type="match status" value="1"/>
</dbReference>
<evidence type="ECO:0000256" key="1">
    <source>
        <dbReference type="ARBA" id="ARBA00023015"/>
    </source>
</evidence>
<evidence type="ECO:0000313" key="5">
    <source>
        <dbReference type="EMBL" id="RDW12924.1"/>
    </source>
</evidence>